<dbReference type="InterPro" id="IPR029055">
    <property type="entry name" value="Ntn_hydrolases_N"/>
</dbReference>
<proteinExistence type="inferred from homology"/>
<dbReference type="GO" id="GO:0006751">
    <property type="term" value="P:glutathione catabolic process"/>
    <property type="evidence" value="ECO:0007669"/>
    <property type="project" value="UniProtKB-UniRule"/>
</dbReference>
<feature type="binding site" evidence="10">
    <location>
        <begin position="509"/>
        <end position="510"/>
    </location>
    <ligand>
        <name>L-glutamate</name>
        <dbReference type="ChEBI" id="CHEBI:29985"/>
    </ligand>
</feature>
<protein>
    <recommendedName>
        <fullName evidence="11">Glutathione hydrolase proenzyme</fullName>
        <ecNumber evidence="11">2.3.2.2</ecNumber>
        <ecNumber evidence="11">3.4.19.13</ecNumber>
    </recommendedName>
    <component>
        <recommendedName>
            <fullName evidence="11">Glutathione hydrolase large chain</fullName>
        </recommendedName>
    </component>
    <component>
        <recommendedName>
            <fullName evidence="11">Glutathione hydrolase small chain</fullName>
        </recommendedName>
    </component>
</protein>
<evidence type="ECO:0000313" key="14">
    <source>
        <dbReference type="Proteomes" id="UP000076794"/>
    </source>
</evidence>
<dbReference type="Gene3D" id="3.60.20.40">
    <property type="match status" value="1"/>
</dbReference>
<feature type="binding site" evidence="10">
    <location>
        <position position="144"/>
    </location>
    <ligand>
        <name>L-glutamate</name>
        <dbReference type="ChEBI" id="CHEBI:29985"/>
    </ligand>
</feature>
<evidence type="ECO:0000256" key="2">
    <source>
        <dbReference type="ARBA" id="ARBA00001089"/>
    </source>
</evidence>
<dbReference type="EMBL" id="CP014209">
    <property type="protein sequence ID" value="ANC31964.1"/>
    <property type="molecule type" value="Genomic_DNA"/>
</dbReference>
<sequence>MDHRSSARQTRSAERPSGRRSGPRLLAGLTAVTLAATTAVATTAVGTTTASAHPPSSSAGKDHGRWDDKVPTARGFGGAISTVDPEASRVGLDVLRRGGNAVDAAVAAAAALGVTEPYSAGIGGGGFFLHYDARSGEVSTIDGRETAPAAMPRDAFIDPATGAPYRFTPELVTSGVSVGTPGTPATWETALDEWGTWSLRKALRPATTLARRGFVVDETFRQQTLDNEARFAAFPATAELFLPRGDAPRVGSRFRNPDLARTYEELAKRGTDAFYSGALAAEMVSAVQDPVTDPATTLPVPPGHLALEDLAGYQALVQAPTVSDYREFDVYGMAPPSSGGSTVGEALNILETFDLAGMSDVDYLHHYLEASALAFADRGAYLGDAAFVDVPLDTLLSDEFAAERACLLDPTTAATKPVPPGDVDADDGTCGETLAPEREDTENISTTNLTVVDKWGNVVEYTLTIEQTGGSGMVVPGRGFLLNNELTDFSPVWDADDPNRIEPGKRPRSSMAPTLVLRDDEPVLALGSPGGSTIITTVLQTLTNHLDRGMPIDQALAAPRATQRNTANVTAEPEFISAYGPALTAYGHTLVASGDQFTSAAEIGAATAVQIGEDGLLTAVSEPRRRGGGAAMVVRPVRD</sequence>
<dbReference type="GO" id="GO:0103068">
    <property type="term" value="F:leukotriene C4 gamma-glutamyl transferase activity"/>
    <property type="evidence" value="ECO:0007669"/>
    <property type="project" value="UniProtKB-EC"/>
</dbReference>
<dbReference type="PANTHER" id="PTHR43199">
    <property type="entry name" value="GLUTATHIONE HYDROLASE"/>
    <property type="match status" value="1"/>
</dbReference>
<evidence type="ECO:0000256" key="3">
    <source>
        <dbReference type="ARBA" id="ARBA00009381"/>
    </source>
</evidence>
<feature type="compositionally biased region" description="Basic and acidic residues" evidence="12">
    <location>
        <begin position="1"/>
        <end position="17"/>
    </location>
</feature>
<feature type="binding site" evidence="10">
    <location>
        <position position="531"/>
    </location>
    <ligand>
        <name>L-glutamate</name>
        <dbReference type="ChEBI" id="CHEBI:29985"/>
    </ligand>
</feature>
<dbReference type="RefSeq" id="WP_083973234.1">
    <property type="nucleotide sequence ID" value="NZ_CP014209.1"/>
</dbReference>
<dbReference type="PRINTS" id="PR01210">
    <property type="entry name" value="GGTRANSPTASE"/>
</dbReference>
<evidence type="ECO:0000256" key="7">
    <source>
        <dbReference type="ARBA" id="ARBA00023315"/>
    </source>
</evidence>
<keyword evidence="7 11" id="KW-0012">Acyltransferase</keyword>
<gene>
    <name evidence="13" type="primary">ggt</name>
    <name evidence="13" type="ORF">I598_2427</name>
</gene>
<evidence type="ECO:0000256" key="1">
    <source>
        <dbReference type="ARBA" id="ARBA00001049"/>
    </source>
</evidence>
<keyword evidence="11" id="KW-0317">Glutathione biosynthesis</keyword>
<feature type="region of interest" description="Disordered" evidence="12">
    <location>
        <begin position="46"/>
        <end position="69"/>
    </location>
</feature>
<comment type="catalytic activity">
    <reaction evidence="1 11">
        <text>an S-substituted glutathione + H2O = an S-substituted L-cysteinylglycine + L-glutamate</text>
        <dbReference type="Rhea" id="RHEA:59468"/>
        <dbReference type="ChEBI" id="CHEBI:15377"/>
        <dbReference type="ChEBI" id="CHEBI:29985"/>
        <dbReference type="ChEBI" id="CHEBI:90779"/>
        <dbReference type="ChEBI" id="CHEBI:143103"/>
        <dbReference type="EC" id="3.4.19.13"/>
    </reaction>
</comment>
<dbReference type="SUPFAM" id="SSF56235">
    <property type="entry name" value="N-terminal nucleophile aminohydrolases (Ntn hydrolases)"/>
    <property type="match status" value="1"/>
</dbReference>
<comment type="similarity">
    <text evidence="3 11">Belongs to the gamma-glutamyltransferase family.</text>
</comment>
<organism evidence="13 14">
    <name type="scientific">Isoptericola dokdonensis DS-3</name>
    <dbReference type="NCBI Taxonomy" id="1300344"/>
    <lineage>
        <taxon>Bacteria</taxon>
        <taxon>Bacillati</taxon>
        <taxon>Actinomycetota</taxon>
        <taxon>Actinomycetes</taxon>
        <taxon>Micrococcales</taxon>
        <taxon>Promicromonosporaceae</taxon>
        <taxon>Isoptericola</taxon>
    </lineage>
</organism>
<evidence type="ECO:0000256" key="4">
    <source>
        <dbReference type="ARBA" id="ARBA00022679"/>
    </source>
</evidence>
<evidence type="ECO:0000256" key="12">
    <source>
        <dbReference type="SAM" id="MobiDB-lite"/>
    </source>
</evidence>
<comment type="pathway">
    <text evidence="11">Sulfur metabolism; glutathione metabolism.</text>
</comment>
<keyword evidence="4 11" id="KW-0808">Transferase</keyword>
<dbReference type="UniPathway" id="UPA00204"/>
<dbReference type="EC" id="3.4.19.13" evidence="11"/>
<feature type="binding site" evidence="10">
    <location>
        <position position="488"/>
    </location>
    <ligand>
        <name>L-glutamate</name>
        <dbReference type="ChEBI" id="CHEBI:29985"/>
    </ligand>
</feature>
<dbReference type="InterPro" id="IPR043137">
    <property type="entry name" value="GGT_ssub_C"/>
</dbReference>
<evidence type="ECO:0000256" key="10">
    <source>
        <dbReference type="PIRSR" id="PIRSR600101-2"/>
    </source>
</evidence>
<dbReference type="GO" id="GO:0036374">
    <property type="term" value="F:glutathione hydrolase activity"/>
    <property type="evidence" value="ECO:0007669"/>
    <property type="project" value="UniProtKB-UniRule"/>
</dbReference>
<evidence type="ECO:0000256" key="8">
    <source>
        <dbReference type="ARBA" id="ARBA00047417"/>
    </source>
</evidence>
<comment type="subunit">
    <text evidence="11">This enzyme consists of two polypeptide chains, which are synthesized in precursor form from a single polypeptide.</text>
</comment>
<dbReference type="Pfam" id="PF01019">
    <property type="entry name" value="G_glu_transpept"/>
    <property type="match status" value="1"/>
</dbReference>
<feature type="compositionally biased region" description="Basic and acidic residues" evidence="12">
    <location>
        <begin position="60"/>
        <end position="69"/>
    </location>
</feature>
<evidence type="ECO:0000256" key="5">
    <source>
        <dbReference type="ARBA" id="ARBA00022801"/>
    </source>
</evidence>
<dbReference type="EC" id="2.3.2.2" evidence="11"/>
<keyword evidence="6 11" id="KW-0865">Zymogen</keyword>
<dbReference type="KEGG" id="ido:I598_2427"/>
<dbReference type="PANTHER" id="PTHR43199:SF1">
    <property type="entry name" value="GLUTATHIONE HYDROLASE PROENZYME"/>
    <property type="match status" value="1"/>
</dbReference>
<evidence type="ECO:0000313" key="13">
    <source>
        <dbReference type="EMBL" id="ANC31964.1"/>
    </source>
</evidence>
<dbReference type="Proteomes" id="UP000076794">
    <property type="component" value="Chromosome"/>
</dbReference>
<feature type="active site" description="Nucleophile" evidence="9">
    <location>
        <position position="446"/>
    </location>
</feature>
<dbReference type="AlphaFoldDB" id="A0A161IJ14"/>
<evidence type="ECO:0000256" key="9">
    <source>
        <dbReference type="PIRSR" id="PIRSR600101-1"/>
    </source>
</evidence>
<evidence type="ECO:0000256" key="6">
    <source>
        <dbReference type="ARBA" id="ARBA00023145"/>
    </source>
</evidence>
<comment type="catalytic activity">
    <reaction evidence="8 11">
        <text>an N-terminal (5-L-glutamyl)-[peptide] + an alpha-amino acid = 5-L-glutamyl amino acid + an N-terminal L-alpha-aminoacyl-[peptide]</text>
        <dbReference type="Rhea" id="RHEA:23904"/>
        <dbReference type="Rhea" id="RHEA-COMP:9780"/>
        <dbReference type="Rhea" id="RHEA-COMP:9795"/>
        <dbReference type="ChEBI" id="CHEBI:77644"/>
        <dbReference type="ChEBI" id="CHEBI:78597"/>
        <dbReference type="ChEBI" id="CHEBI:78599"/>
        <dbReference type="ChEBI" id="CHEBI:78608"/>
        <dbReference type="EC" id="2.3.2.2"/>
    </reaction>
</comment>
<evidence type="ECO:0000256" key="11">
    <source>
        <dbReference type="RuleBase" id="RU368036"/>
    </source>
</evidence>
<comment type="PTM">
    <text evidence="11">Cleaved by autocatalysis into a large and a small subunit.</text>
</comment>
<dbReference type="InterPro" id="IPR000101">
    <property type="entry name" value="GGT_peptidase"/>
</dbReference>
<comment type="catalytic activity">
    <reaction evidence="2 11">
        <text>glutathione + H2O = L-cysteinylglycine + L-glutamate</text>
        <dbReference type="Rhea" id="RHEA:28807"/>
        <dbReference type="ChEBI" id="CHEBI:15377"/>
        <dbReference type="ChEBI" id="CHEBI:29985"/>
        <dbReference type="ChEBI" id="CHEBI:57925"/>
        <dbReference type="ChEBI" id="CHEBI:61694"/>
        <dbReference type="EC" id="3.4.19.13"/>
    </reaction>
</comment>
<feature type="compositionally biased region" description="Low complexity" evidence="12">
    <location>
        <begin position="46"/>
        <end position="59"/>
    </location>
</feature>
<feature type="region of interest" description="Disordered" evidence="12">
    <location>
        <begin position="1"/>
        <end position="23"/>
    </location>
</feature>
<dbReference type="InterPro" id="IPR051792">
    <property type="entry name" value="GGT_bact"/>
</dbReference>
<reference evidence="13 14" key="1">
    <citation type="submission" date="2016-01" db="EMBL/GenBank/DDBJ databases">
        <title>Complete genome sequence of a soil Actinobacterium, Isoptericola dokdonensis DS-3.</title>
        <authorList>
            <person name="Kwon S.-K."/>
            <person name="Kim J.F."/>
        </authorList>
    </citation>
    <scope>NUCLEOTIDE SEQUENCE [LARGE SCALE GENOMIC DNA]</scope>
    <source>
        <strain evidence="13 14">DS-3</strain>
    </source>
</reference>
<accession>A0A161IJ14</accession>
<dbReference type="STRING" id="1300344.I598_2427"/>
<keyword evidence="5 11" id="KW-0378">Hydrolase</keyword>
<dbReference type="GO" id="GO:0006750">
    <property type="term" value="P:glutathione biosynthetic process"/>
    <property type="evidence" value="ECO:0007669"/>
    <property type="project" value="UniProtKB-KW"/>
</dbReference>
<dbReference type="InterPro" id="IPR043138">
    <property type="entry name" value="GGT_lsub"/>
</dbReference>
<dbReference type="PATRIC" id="fig|1300344.3.peg.2434"/>
<name>A0A161IJ14_9MICO</name>
<keyword evidence="14" id="KW-1185">Reference proteome</keyword>
<dbReference type="NCBIfam" id="TIGR00066">
    <property type="entry name" value="g_glut_trans"/>
    <property type="match status" value="1"/>
</dbReference>
<dbReference type="Gene3D" id="1.10.246.130">
    <property type="match status" value="1"/>
</dbReference>